<dbReference type="AlphaFoldDB" id="A0A5B6X0B3"/>
<dbReference type="GO" id="GO:0003964">
    <property type="term" value="F:RNA-directed DNA polymerase activity"/>
    <property type="evidence" value="ECO:0007669"/>
    <property type="project" value="UniProtKB-KW"/>
</dbReference>
<comment type="caution">
    <text evidence="1">The sequence shown here is derived from an EMBL/GenBank/DDBJ whole genome shotgun (WGS) entry which is preliminary data.</text>
</comment>
<proteinExistence type="predicted"/>
<dbReference type="OrthoDB" id="1738613at2759"/>
<sequence length="114" mass="13652">MGYLEHPLKKIRFDRDPHFISQFWKKLYEALGTCLDFNMFFHLQSDGQFDREEHLSFAEFAYNNSFQSNILMAPYEALYGHIEFSVGDQVFLKVSLWKKVLRFCRKGKLSPRFI</sequence>
<protein>
    <submittedName>
        <fullName evidence="1">Reverse transcriptase</fullName>
    </submittedName>
</protein>
<accession>A0A5B6X0B3</accession>
<keyword evidence="2" id="KW-1185">Reference proteome</keyword>
<dbReference type="InterPro" id="IPR012337">
    <property type="entry name" value="RNaseH-like_sf"/>
</dbReference>
<keyword evidence="1" id="KW-0548">Nucleotidyltransferase</keyword>
<dbReference type="GO" id="GO:0003676">
    <property type="term" value="F:nucleic acid binding"/>
    <property type="evidence" value="ECO:0007669"/>
    <property type="project" value="InterPro"/>
</dbReference>
<evidence type="ECO:0000313" key="2">
    <source>
        <dbReference type="Proteomes" id="UP000325315"/>
    </source>
</evidence>
<keyword evidence="1" id="KW-0695">RNA-directed DNA polymerase</keyword>
<gene>
    <name evidence="1" type="ORF">EPI10_030957</name>
</gene>
<dbReference type="InterPro" id="IPR036397">
    <property type="entry name" value="RNaseH_sf"/>
</dbReference>
<dbReference type="SUPFAM" id="SSF53098">
    <property type="entry name" value="Ribonuclease H-like"/>
    <property type="match status" value="1"/>
</dbReference>
<evidence type="ECO:0000313" key="1">
    <source>
        <dbReference type="EMBL" id="KAA3487106.1"/>
    </source>
</evidence>
<dbReference type="Proteomes" id="UP000325315">
    <property type="component" value="Unassembled WGS sequence"/>
</dbReference>
<dbReference type="EMBL" id="SMMG02000001">
    <property type="protein sequence ID" value="KAA3487106.1"/>
    <property type="molecule type" value="Genomic_DNA"/>
</dbReference>
<keyword evidence="1" id="KW-0808">Transferase</keyword>
<reference evidence="2" key="1">
    <citation type="journal article" date="2019" name="Plant Biotechnol. J.">
        <title>Genome sequencing of the Australian wild diploid species Gossypium australe highlights disease resistance and delayed gland morphogenesis.</title>
        <authorList>
            <person name="Cai Y."/>
            <person name="Cai X."/>
            <person name="Wang Q."/>
            <person name="Wang P."/>
            <person name="Zhang Y."/>
            <person name="Cai C."/>
            <person name="Xu Y."/>
            <person name="Wang K."/>
            <person name="Zhou Z."/>
            <person name="Wang C."/>
            <person name="Geng S."/>
            <person name="Li B."/>
            <person name="Dong Q."/>
            <person name="Hou Y."/>
            <person name="Wang H."/>
            <person name="Ai P."/>
            <person name="Liu Z."/>
            <person name="Yi F."/>
            <person name="Sun M."/>
            <person name="An G."/>
            <person name="Cheng J."/>
            <person name="Zhang Y."/>
            <person name="Shi Q."/>
            <person name="Xie Y."/>
            <person name="Shi X."/>
            <person name="Chang Y."/>
            <person name="Huang F."/>
            <person name="Chen Y."/>
            <person name="Hong S."/>
            <person name="Mi L."/>
            <person name="Sun Q."/>
            <person name="Zhang L."/>
            <person name="Zhou B."/>
            <person name="Peng R."/>
            <person name="Zhang X."/>
            <person name="Liu F."/>
        </authorList>
    </citation>
    <scope>NUCLEOTIDE SEQUENCE [LARGE SCALE GENOMIC DNA]</scope>
    <source>
        <strain evidence="2">cv. PA1801</strain>
    </source>
</reference>
<organism evidence="1 2">
    <name type="scientific">Gossypium australe</name>
    <dbReference type="NCBI Taxonomy" id="47621"/>
    <lineage>
        <taxon>Eukaryota</taxon>
        <taxon>Viridiplantae</taxon>
        <taxon>Streptophyta</taxon>
        <taxon>Embryophyta</taxon>
        <taxon>Tracheophyta</taxon>
        <taxon>Spermatophyta</taxon>
        <taxon>Magnoliopsida</taxon>
        <taxon>eudicotyledons</taxon>
        <taxon>Gunneridae</taxon>
        <taxon>Pentapetalae</taxon>
        <taxon>rosids</taxon>
        <taxon>malvids</taxon>
        <taxon>Malvales</taxon>
        <taxon>Malvaceae</taxon>
        <taxon>Malvoideae</taxon>
        <taxon>Gossypium</taxon>
    </lineage>
</organism>
<dbReference type="Gene3D" id="3.30.420.10">
    <property type="entry name" value="Ribonuclease H-like superfamily/Ribonuclease H"/>
    <property type="match status" value="1"/>
</dbReference>
<name>A0A5B6X0B3_9ROSI</name>